<keyword evidence="1" id="KW-0645">Protease</keyword>
<evidence type="ECO:0000256" key="1">
    <source>
        <dbReference type="ARBA" id="ARBA00022438"/>
    </source>
</evidence>
<keyword evidence="7" id="KW-1185">Reference proteome</keyword>
<feature type="non-terminal residue" evidence="6">
    <location>
        <position position="233"/>
    </location>
</feature>
<dbReference type="AlphaFoldDB" id="A0A0L0C988"/>
<evidence type="ECO:0000256" key="3">
    <source>
        <dbReference type="ARBA" id="ARBA00023180"/>
    </source>
</evidence>
<dbReference type="Gene3D" id="2.140.10.30">
    <property type="entry name" value="Dipeptidylpeptidase IV, N-terminal domain"/>
    <property type="match status" value="1"/>
</dbReference>
<dbReference type="SUPFAM" id="SSF82171">
    <property type="entry name" value="DPP6 N-terminal domain-like"/>
    <property type="match status" value="1"/>
</dbReference>
<dbReference type="EMBL" id="JRES01000743">
    <property type="protein sequence ID" value="KNC28812.1"/>
    <property type="molecule type" value="Genomic_DNA"/>
</dbReference>
<sequence length="233" mass="25885">VSPKSETAQYPHVTNLKYPKPGQPNPQVEYWVYDVNTNQGKHMDIPTKLHGPIISEVVWVGEESVVKIMDRTSDNLEVWVVNPVTGLTLKTRSYSSQDLGGAWFEVTHNSHAVGDSGYIDTVDFHGYNHLALFSPASNSTPKMLTAGEWEVSDIQMGINLKTNHVYFHASKISSIDEQIYRVSLDVNEPVNDPETIGDRGPGIYNAKFSGDCSFANVFYTAPDAPVSQYVVYT</sequence>
<dbReference type="InterPro" id="IPR050278">
    <property type="entry name" value="Serine_Prot_S9B/DPPIV"/>
</dbReference>
<keyword evidence="1" id="KW-0378">Hydrolase</keyword>
<dbReference type="PANTHER" id="PTHR11731">
    <property type="entry name" value="PROTEASE FAMILY S9B,C DIPEPTIDYL-PEPTIDASE IV-RELATED"/>
    <property type="match status" value="1"/>
</dbReference>
<comment type="caution">
    <text evidence="6">The sequence shown here is derived from an EMBL/GenBank/DDBJ whole genome shotgun (WGS) entry which is preliminary data.</text>
</comment>
<feature type="non-terminal residue" evidence="6">
    <location>
        <position position="1"/>
    </location>
</feature>
<gene>
    <name evidence="6" type="ORF">FF38_06628</name>
</gene>
<dbReference type="Pfam" id="PF00930">
    <property type="entry name" value="DPPIV_N"/>
    <property type="match status" value="1"/>
</dbReference>
<evidence type="ECO:0000259" key="5">
    <source>
        <dbReference type="Pfam" id="PF00930"/>
    </source>
</evidence>
<dbReference type="GO" id="GO:0008239">
    <property type="term" value="F:dipeptidyl-peptidase activity"/>
    <property type="evidence" value="ECO:0007669"/>
    <property type="project" value="TreeGrafter"/>
</dbReference>
<feature type="region of interest" description="Disordered" evidence="4">
    <location>
        <begin position="1"/>
        <end position="21"/>
    </location>
</feature>
<organism evidence="6 7">
    <name type="scientific">Lucilia cuprina</name>
    <name type="common">Green bottle fly</name>
    <name type="synonym">Australian sheep blowfly</name>
    <dbReference type="NCBI Taxonomy" id="7375"/>
    <lineage>
        <taxon>Eukaryota</taxon>
        <taxon>Metazoa</taxon>
        <taxon>Ecdysozoa</taxon>
        <taxon>Arthropoda</taxon>
        <taxon>Hexapoda</taxon>
        <taxon>Insecta</taxon>
        <taxon>Pterygota</taxon>
        <taxon>Neoptera</taxon>
        <taxon>Endopterygota</taxon>
        <taxon>Diptera</taxon>
        <taxon>Brachycera</taxon>
        <taxon>Muscomorpha</taxon>
        <taxon>Oestroidea</taxon>
        <taxon>Calliphoridae</taxon>
        <taxon>Luciliinae</taxon>
        <taxon>Lucilia</taxon>
    </lineage>
</organism>
<name>A0A0L0C988_LUCCU</name>
<dbReference type="GO" id="GO:0008236">
    <property type="term" value="F:serine-type peptidase activity"/>
    <property type="evidence" value="ECO:0007669"/>
    <property type="project" value="UniProtKB-KW"/>
</dbReference>
<evidence type="ECO:0000313" key="7">
    <source>
        <dbReference type="Proteomes" id="UP000037069"/>
    </source>
</evidence>
<evidence type="ECO:0000256" key="4">
    <source>
        <dbReference type="SAM" id="MobiDB-lite"/>
    </source>
</evidence>
<keyword evidence="1" id="KW-0031">Aminopeptidase</keyword>
<evidence type="ECO:0000313" key="6">
    <source>
        <dbReference type="EMBL" id="KNC28812.1"/>
    </source>
</evidence>
<dbReference type="GO" id="GO:0004177">
    <property type="term" value="F:aminopeptidase activity"/>
    <property type="evidence" value="ECO:0007669"/>
    <property type="project" value="UniProtKB-KW"/>
</dbReference>
<proteinExistence type="predicted"/>
<keyword evidence="3" id="KW-0325">Glycoprotein</keyword>
<dbReference type="GO" id="GO:0005886">
    <property type="term" value="C:plasma membrane"/>
    <property type="evidence" value="ECO:0007669"/>
    <property type="project" value="TreeGrafter"/>
</dbReference>
<dbReference type="STRING" id="7375.A0A0L0C988"/>
<reference evidence="6 7" key="1">
    <citation type="journal article" date="2015" name="Nat. Commun.">
        <title>Lucilia cuprina genome unlocks parasitic fly biology to underpin future interventions.</title>
        <authorList>
            <person name="Anstead C.A."/>
            <person name="Korhonen P.K."/>
            <person name="Young N.D."/>
            <person name="Hall R.S."/>
            <person name="Jex A.R."/>
            <person name="Murali S.C."/>
            <person name="Hughes D.S."/>
            <person name="Lee S.F."/>
            <person name="Perry T."/>
            <person name="Stroehlein A.J."/>
            <person name="Ansell B.R."/>
            <person name="Breugelmans B."/>
            <person name="Hofmann A."/>
            <person name="Qu J."/>
            <person name="Dugan S."/>
            <person name="Lee S.L."/>
            <person name="Chao H."/>
            <person name="Dinh H."/>
            <person name="Han Y."/>
            <person name="Doddapaneni H.V."/>
            <person name="Worley K.C."/>
            <person name="Muzny D.M."/>
            <person name="Ioannidis P."/>
            <person name="Waterhouse R.M."/>
            <person name="Zdobnov E.M."/>
            <person name="James P.J."/>
            <person name="Bagnall N.H."/>
            <person name="Kotze A.C."/>
            <person name="Gibbs R.A."/>
            <person name="Richards S."/>
            <person name="Batterham P."/>
            <person name="Gasser R.B."/>
        </authorList>
    </citation>
    <scope>NUCLEOTIDE SEQUENCE [LARGE SCALE GENOMIC DNA]</scope>
    <source>
        <strain evidence="6 7">LS</strain>
        <tissue evidence="6">Full body</tissue>
    </source>
</reference>
<dbReference type="PANTHER" id="PTHR11731:SF200">
    <property type="entry name" value="DIPEPTIDYL PEPTIDASE 10, ISOFORM B"/>
    <property type="match status" value="1"/>
</dbReference>
<dbReference type="Proteomes" id="UP000037069">
    <property type="component" value="Unassembled WGS sequence"/>
</dbReference>
<dbReference type="InterPro" id="IPR002469">
    <property type="entry name" value="Peptidase_S9B_N"/>
</dbReference>
<keyword evidence="2" id="KW-0720">Serine protease</keyword>
<evidence type="ECO:0000256" key="2">
    <source>
        <dbReference type="ARBA" id="ARBA00022825"/>
    </source>
</evidence>
<feature type="domain" description="Dipeptidylpeptidase IV N-terminal" evidence="5">
    <location>
        <begin position="3"/>
        <end position="225"/>
    </location>
</feature>
<protein>
    <recommendedName>
        <fullName evidence="5">Dipeptidylpeptidase IV N-terminal domain-containing protein</fullName>
    </recommendedName>
</protein>
<accession>A0A0L0C988</accession>
<dbReference type="GO" id="GO:0006508">
    <property type="term" value="P:proteolysis"/>
    <property type="evidence" value="ECO:0007669"/>
    <property type="project" value="InterPro"/>
</dbReference>